<protein>
    <submittedName>
        <fullName evidence="2">Uncharacterized protein</fullName>
    </submittedName>
</protein>
<organism evidence="2 3">
    <name type="scientific">Rangifer tarandus platyrhynchus</name>
    <name type="common">Svalbard reindeer</name>
    <dbReference type="NCBI Taxonomy" id="3082113"/>
    <lineage>
        <taxon>Eukaryota</taxon>
        <taxon>Metazoa</taxon>
        <taxon>Chordata</taxon>
        <taxon>Craniata</taxon>
        <taxon>Vertebrata</taxon>
        <taxon>Euteleostomi</taxon>
        <taxon>Mammalia</taxon>
        <taxon>Eutheria</taxon>
        <taxon>Laurasiatheria</taxon>
        <taxon>Artiodactyla</taxon>
        <taxon>Ruminantia</taxon>
        <taxon>Pecora</taxon>
        <taxon>Cervidae</taxon>
        <taxon>Odocoileinae</taxon>
        <taxon>Rangifer</taxon>
    </lineage>
</organism>
<feature type="region of interest" description="Disordered" evidence="1">
    <location>
        <begin position="1"/>
        <end position="83"/>
    </location>
</feature>
<name>A0ABN8Y6D7_RANTA</name>
<keyword evidence="3" id="KW-1185">Reference proteome</keyword>
<evidence type="ECO:0000313" key="2">
    <source>
        <dbReference type="EMBL" id="CAI9156515.1"/>
    </source>
</evidence>
<dbReference type="Proteomes" id="UP001176941">
    <property type="component" value="Chromosome 14"/>
</dbReference>
<evidence type="ECO:0000256" key="1">
    <source>
        <dbReference type="SAM" id="MobiDB-lite"/>
    </source>
</evidence>
<evidence type="ECO:0000313" key="3">
    <source>
        <dbReference type="Proteomes" id="UP001176941"/>
    </source>
</evidence>
<gene>
    <name evidence="2" type="ORF">MRATA1EN1_LOCUS5477</name>
</gene>
<reference evidence="2" key="1">
    <citation type="submission" date="2023-04" db="EMBL/GenBank/DDBJ databases">
        <authorList>
            <consortium name="ELIXIR-Norway"/>
        </authorList>
    </citation>
    <scope>NUCLEOTIDE SEQUENCE [LARGE SCALE GENOMIC DNA]</scope>
</reference>
<accession>A0ABN8Y6D7</accession>
<dbReference type="EMBL" id="OX459950">
    <property type="protein sequence ID" value="CAI9156515.1"/>
    <property type="molecule type" value="Genomic_DNA"/>
</dbReference>
<sequence length="83" mass="8329">MSQSLAAEAEAIDAPQGCGSPPGSELGGPGEPRVAGASGRPWEPAGTVVSPAPEQPGPRESWRTVGPWPGTAGVCREGGVLRR</sequence>
<proteinExistence type="predicted"/>